<name>A0AAI8FNX4_9BURK</name>
<reference evidence="1 2" key="1">
    <citation type="submission" date="2014-06" db="EMBL/GenBank/DDBJ databases">
        <authorList>
            <person name="Bishop-Lilly K.A."/>
            <person name="Broomall S.M."/>
            <person name="Chain P.S."/>
            <person name="Chertkov O."/>
            <person name="Coyne S.R."/>
            <person name="Daligault H.E."/>
            <person name="Davenport K.W."/>
            <person name="Erkkila T."/>
            <person name="Frey K.G."/>
            <person name="Gibbons H.S."/>
            <person name="Gu W."/>
            <person name="Jaissle J."/>
            <person name="Johnson S.L."/>
            <person name="Koroleva G.I."/>
            <person name="Ladner J.T."/>
            <person name="Lo C.-C."/>
            <person name="Minogue T.D."/>
            <person name="Munk C."/>
            <person name="Palacios G.F."/>
            <person name="Redden C.L."/>
            <person name="Rosenzweig C.N."/>
            <person name="Scholz M.B."/>
            <person name="Teshima H."/>
            <person name="Xu Y."/>
        </authorList>
    </citation>
    <scope>NUCLEOTIDE SEQUENCE [LARGE SCALE GENOMIC DNA]</scope>
    <source>
        <strain evidence="1 2">EO147</strain>
    </source>
</reference>
<dbReference type="AlphaFoldDB" id="A0AAI8FNX4"/>
<evidence type="ECO:0000313" key="1">
    <source>
        <dbReference type="EMBL" id="AIO67212.1"/>
    </source>
</evidence>
<proteinExistence type="predicted"/>
<dbReference type="KEGG" id="bok:DM82_2316"/>
<accession>A0AAI8FNX4</accession>
<sequence length="79" mass="8666">MLQDTGSLPRAGDGAQAGGFEARWPLADIVRRVRNVQYVVRCESRRSDLNQTAISSRTRCASISLPAPPVMISPRLITQ</sequence>
<organism evidence="1 2">
    <name type="scientific">Burkholderia oklahomensis</name>
    <dbReference type="NCBI Taxonomy" id="342113"/>
    <lineage>
        <taxon>Bacteria</taxon>
        <taxon>Pseudomonadati</taxon>
        <taxon>Pseudomonadota</taxon>
        <taxon>Betaproteobacteria</taxon>
        <taxon>Burkholderiales</taxon>
        <taxon>Burkholderiaceae</taxon>
        <taxon>Burkholderia</taxon>
        <taxon>pseudomallei group</taxon>
    </lineage>
</organism>
<protein>
    <submittedName>
        <fullName evidence="1">Uncharacterized protein</fullName>
    </submittedName>
</protein>
<dbReference type="EMBL" id="CP008726">
    <property type="protein sequence ID" value="AIO67212.1"/>
    <property type="molecule type" value="Genomic_DNA"/>
</dbReference>
<keyword evidence="2" id="KW-1185">Reference proteome</keyword>
<gene>
    <name evidence="1" type="ORF">DM82_2316</name>
</gene>
<dbReference type="Proteomes" id="UP000029424">
    <property type="component" value="Chromosome 1"/>
</dbReference>
<evidence type="ECO:0000313" key="2">
    <source>
        <dbReference type="Proteomes" id="UP000029424"/>
    </source>
</evidence>